<dbReference type="InterPro" id="IPR011990">
    <property type="entry name" value="TPR-like_helical_dom_sf"/>
</dbReference>
<evidence type="ECO:0008006" key="3">
    <source>
        <dbReference type="Google" id="ProtNLM"/>
    </source>
</evidence>
<protein>
    <recommendedName>
        <fullName evidence="3">Tetratricopeptide repeat protein</fullName>
    </recommendedName>
</protein>
<dbReference type="EMBL" id="VOGC01000004">
    <property type="protein sequence ID" value="MQN01266.1"/>
    <property type="molecule type" value="Genomic_DNA"/>
</dbReference>
<evidence type="ECO:0000313" key="2">
    <source>
        <dbReference type="Proteomes" id="UP000460257"/>
    </source>
</evidence>
<comment type="caution">
    <text evidence="1">The sequence shown here is derived from an EMBL/GenBank/DDBJ whole genome shotgun (WGS) entry which is preliminary data.</text>
</comment>
<gene>
    <name evidence="1" type="ORF">FRC54_04880</name>
</gene>
<evidence type="ECO:0000313" key="1">
    <source>
        <dbReference type="EMBL" id="MQN01266.1"/>
    </source>
</evidence>
<name>A0A6N7J095_9FIRM</name>
<proteinExistence type="predicted"/>
<dbReference type="AlphaFoldDB" id="A0A6N7J095"/>
<reference evidence="1" key="1">
    <citation type="journal article" date="2020" name="Appl. Environ. Microbiol.">
        <title>Medium-Chain Fatty Acid Synthesis by 'Candidatus Weimeria bifida' gen. nov., sp. nov., and 'Candidatus Pseudoramibacter fermentans' sp. nov.</title>
        <authorList>
            <person name="Scarborough M.J."/>
            <person name="Myers K.S."/>
            <person name="Donohue T.J."/>
            <person name="Noguera D.R."/>
        </authorList>
    </citation>
    <scope>NUCLEOTIDE SEQUENCE</scope>
    <source>
        <strain evidence="1">LCO1.1</strain>
    </source>
</reference>
<keyword evidence="2" id="KW-1185">Reference proteome</keyword>
<organism evidence="1 2">
    <name type="scientific">Candidatus Weimeria bifida</name>
    <dbReference type="NCBI Taxonomy" id="2599074"/>
    <lineage>
        <taxon>Bacteria</taxon>
        <taxon>Bacillati</taxon>
        <taxon>Bacillota</taxon>
        <taxon>Clostridia</taxon>
        <taxon>Lachnospirales</taxon>
        <taxon>Lachnospiraceae</taxon>
        <taxon>Candidatus Weimeria</taxon>
    </lineage>
</organism>
<sequence length="202" mass="23261">MILTIIFIALVLWLTFAIRHSRKKSESTWKSYYDRERDADMAENRDIRNLQYITIPFEKFPLNFFENTDNEDYPIIIDELKQLGKTRLLNLNGKSNTDLKLEYGPANLTEMQEIGDRFSRVCVLLTDLAKCFLEEGNPAGAAAVLEYGSEIGSDISTNYTLLGECYQKLGESDKFDALCDHVRSMDFLMRDAVLKELSDMKK</sequence>
<dbReference type="Proteomes" id="UP000460257">
    <property type="component" value="Unassembled WGS sequence"/>
</dbReference>
<accession>A0A6N7J095</accession>
<dbReference type="SUPFAM" id="SSF48452">
    <property type="entry name" value="TPR-like"/>
    <property type="match status" value="1"/>
</dbReference>